<evidence type="ECO:0000313" key="3">
    <source>
        <dbReference type="EMBL" id="WEW61335.1"/>
    </source>
</evidence>
<dbReference type="Pfam" id="PF22766">
    <property type="entry name" value="ZW10_C2"/>
    <property type="match status" value="1"/>
</dbReference>
<dbReference type="InterPro" id="IPR055148">
    <property type="entry name" value="ZW10_C_2"/>
</dbReference>
<dbReference type="Gene3D" id="1.10.357.150">
    <property type="match status" value="1"/>
</dbReference>
<feature type="compositionally biased region" description="Acidic residues" evidence="1">
    <location>
        <begin position="470"/>
        <end position="484"/>
    </location>
</feature>
<gene>
    <name evidence="3" type="primary">YTM1_2</name>
    <name evidence="3" type="ORF">PRK78_006825</name>
</gene>
<feature type="region of interest" description="Disordered" evidence="1">
    <location>
        <begin position="442"/>
        <end position="512"/>
    </location>
</feature>
<evidence type="ECO:0000259" key="2">
    <source>
        <dbReference type="Pfam" id="PF22766"/>
    </source>
</evidence>
<evidence type="ECO:0000313" key="4">
    <source>
        <dbReference type="Proteomes" id="UP001219355"/>
    </source>
</evidence>
<organism evidence="3 4">
    <name type="scientific">Emydomyces testavorans</name>
    <dbReference type="NCBI Taxonomy" id="2070801"/>
    <lineage>
        <taxon>Eukaryota</taxon>
        <taxon>Fungi</taxon>
        <taxon>Dikarya</taxon>
        <taxon>Ascomycota</taxon>
        <taxon>Pezizomycotina</taxon>
        <taxon>Eurotiomycetes</taxon>
        <taxon>Eurotiomycetidae</taxon>
        <taxon>Onygenales</taxon>
        <taxon>Nannizziopsiaceae</taxon>
        <taxon>Emydomyces</taxon>
    </lineage>
</organism>
<evidence type="ECO:0000256" key="1">
    <source>
        <dbReference type="SAM" id="MobiDB-lite"/>
    </source>
</evidence>
<dbReference type="InterPro" id="IPR046362">
    <property type="entry name" value="Zw10/DSL1_C_sf"/>
</dbReference>
<dbReference type="GO" id="GO:0006888">
    <property type="term" value="P:endoplasmic reticulum to Golgi vesicle-mediated transport"/>
    <property type="evidence" value="ECO:0007669"/>
    <property type="project" value="TreeGrafter"/>
</dbReference>
<dbReference type="PANTHER" id="PTHR12205">
    <property type="entry name" value="CENTROMERE/KINETOCHORE PROTEIN ZW10"/>
    <property type="match status" value="1"/>
</dbReference>
<dbReference type="GO" id="GO:0005737">
    <property type="term" value="C:cytoplasm"/>
    <property type="evidence" value="ECO:0007669"/>
    <property type="project" value="GOC"/>
</dbReference>
<dbReference type="EMBL" id="CP120630">
    <property type="protein sequence ID" value="WEW61335.1"/>
    <property type="molecule type" value="Genomic_DNA"/>
</dbReference>
<name>A0AAF0DM24_9EURO</name>
<proteinExistence type="predicted"/>
<sequence length="826" mass="91974">MAPVPSKDAVCQALLKFVTDGQFPDSESLVATEFPLEIIPKELHELARAKKEVENEISALSRETVTNVDDWMTQAKQLHQDIERSRLTAREIVTLHEKGRNLCNRASDAQSTVDRLREEIAFNGVLLEALEEARSIDDQLAAAQLALGQNQWIRSIELLEEITGSLTRTKLPQQTNVVGLLSTKAADLRASIAISLRTGWKSLVKVDPSSNEITITLSSSGTPNFAELDCSSDILTGLSRLQILDSVFNSFQKDFINYILRPVIFPIETGEWRTFSVDEKRVRLTETSSKPSISDILNGILSTLSYLKENLPPIVIHHLCATLAGTIVAPLTSKWLTPSLPSDVSSLDAFQGTLDQVRQFVVDLEEQGWGGLGELSAWIAEVPRLWLSQRRAKALDDVRIAMSRSSGKIRKVERIERECVSENDGIPAEDNAEDDWNAEWSDNEHEKAPEEPGVVDDSRNGKNESAKSEEEADETWDWDDENEETPAPVQTKGDAGPSTHTNGHGNHRKGSQRELILKESYAITNLPDAIIAIISDQLSDAEDLAKLGNSQLKLASSRPALLALPTLIVAMFKATAPMFYSHRFNVSQMYVYNDCMYLAEQLRVLSEARNLPKLSSDSEAVDKFGKAAYGKELHSQRTILTDLLDGCQGFSNCSEEPFLGECKNAMAAAVDRLKDVYKEWQPILSRSALLQSIGSLISTAVNKLILDIEDLSDISDAESRQLADFCSYLSKLEDLFIPEPRTDPHAANQPESIPMTAMYVPNWLKFQYLINILESSLADIKYLWTEGELKLEFDAEELVDLIKALFADSDHRKRAIMEIRRTSGVS</sequence>
<dbReference type="PANTHER" id="PTHR12205:SF0">
    <property type="entry name" value="CENTROMERE_KINETOCHORE PROTEIN ZW10 HOMOLOG"/>
    <property type="match status" value="1"/>
</dbReference>
<feature type="compositionally biased region" description="Basic and acidic residues" evidence="1">
    <location>
        <begin position="442"/>
        <end position="469"/>
    </location>
</feature>
<reference evidence="3" key="1">
    <citation type="submission" date="2023-03" db="EMBL/GenBank/DDBJ databases">
        <title>Emydomyces testavorans Genome Sequence.</title>
        <authorList>
            <person name="Hoyer L."/>
        </authorList>
    </citation>
    <scope>NUCLEOTIDE SEQUENCE</scope>
    <source>
        <strain evidence="3">16-2883</strain>
    </source>
</reference>
<keyword evidence="4" id="KW-1185">Reference proteome</keyword>
<accession>A0AAF0DM24</accession>
<dbReference type="GO" id="GO:1990423">
    <property type="term" value="C:RZZ complex"/>
    <property type="evidence" value="ECO:0007669"/>
    <property type="project" value="TreeGrafter"/>
</dbReference>
<dbReference type="GO" id="GO:0007094">
    <property type="term" value="P:mitotic spindle assembly checkpoint signaling"/>
    <property type="evidence" value="ECO:0007669"/>
    <property type="project" value="TreeGrafter"/>
</dbReference>
<dbReference type="AlphaFoldDB" id="A0AAF0DM24"/>
<dbReference type="Proteomes" id="UP001219355">
    <property type="component" value="Chromosome 4"/>
</dbReference>
<feature type="domain" description="ZW10 C-terminal helical" evidence="2">
    <location>
        <begin position="665"/>
        <end position="819"/>
    </location>
</feature>
<protein>
    <submittedName>
        <fullName evidence="3">Ribosome biogenesis protein ytm1</fullName>
    </submittedName>
</protein>